<dbReference type="EMBL" id="QGKY02000094">
    <property type="protein sequence ID" value="KAF2601163.1"/>
    <property type="molecule type" value="Genomic_DNA"/>
</dbReference>
<evidence type="ECO:0000256" key="1">
    <source>
        <dbReference type="SAM" id="MobiDB-lite"/>
    </source>
</evidence>
<sequence>MQHNLEKEATTSPSIDANKATSIDIKPQTSQIPAEPESLAEKKDEWEIAYTNTRINDVYNPLNNVDWLSTRIDLLQQELDTIRMNIHNQPHRLISAT</sequence>
<feature type="region of interest" description="Disordered" evidence="1">
    <location>
        <begin position="1"/>
        <end position="40"/>
    </location>
</feature>
<gene>
    <name evidence="2" type="ORF">F2Q70_00026090</name>
</gene>
<evidence type="ECO:0000313" key="2">
    <source>
        <dbReference type="EMBL" id="KAF2601163.1"/>
    </source>
</evidence>
<feature type="compositionally biased region" description="Polar residues" evidence="1">
    <location>
        <begin position="10"/>
        <end position="32"/>
    </location>
</feature>
<comment type="caution">
    <text evidence="2">The sequence shown here is derived from an EMBL/GenBank/DDBJ whole genome shotgun (WGS) entry which is preliminary data.</text>
</comment>
<organism evidence="2">
    <name type="scientific">Brassica cretica</name>
    <name type="common">Mustard</name>
    <dbReference type="NCBI Taxonomy" id="69181"/>
    <lineage>
        <taxon>Eukaryota</taxon>
        <taxon>Viridiplantae</taxon>
        <taxon>Streptophyta</taxon>
        <taxon>Embryophyta</taxon>
        <taxon>Tracheophyta</taxon>
        <taxon>Spermatophyta</taxon>
        <taxon>Magnoliopsida</taxon>
        <taxon>eudicotyledons</taxon>
        <taxon>Gunneridae</taxon>
        <taxon>Pentapetalae</taxon>
        <taxon>rosids</taxon>
        <taxon>malvids</taxon>
        <taxon>Brassicales</taxon>
        <taxon>Brassicaceae</taxon>
        <taxon>Brassiceae</taxon>
        <taxon>Brassica</taxon>
    </lineage>
</organism>
<name>A0A8S9L661_BRACR</name>
<accession>A0A8S9L661</accession>
<proteinExistence type="predicted"/>
<dbReference type="AlphaFoldDB" id="A0A8S9L661"/>
<protein>
    <submittedName>
        <fullName evidence="2">Uncharacterized protein</fullName>
    </submittedName>
</protein>
<reference evidence="2" key="1">
    <citation type="submission" date="2019-12" db="EMBL/GenBank/DDBJ databases">
        <title>Genome sequencing and annotation of Brassica cretica.</title>
        <authorList>
            <person name="Studholme D.J."/>
            <person name="Sarris P.F."/>
        </authorList>
    </citation>
    <scope>NUCLEOTIDE SEQUENCE</scope>
    <source>
        <strain evidence="2">PFS-102/07</strain>
        <tissue evidence="2">Leaf</tissue>
    </source>
</reference>